<evidence type="ECO:0000256" key="1">
    <source>
        <dbReference type="SAM" id="MobiDB-lite"/>
    </source>
</evidence>
<accession>A0ABY5HLM1</accession>
<evidence type="ECO:0000259" key="2">
    <source>
        <dbReference type="Pfam" id="PF09361"/>
    </source>
</evidence>
<proteinExistence type="predicted"/>
<feature type="region of interest" description="Disordered" evidence="1">
    <location>
        <begin position="159"/>
        <end position="181"/>
    </location>
</feature>
<evidence type="ECO:0000313" key="4">
    <source>
        <dbReference type="Proteomes" id="UP001058461"/>
    </source>
</evidence>
<dbReference type="InterPro" id="IPR018968">
    <property type="entry name" value="Phasin"/>
</dbReference>
<reference evidence="3" key="1">
    <citation type="submission" date="2021-04" db="EMBL/GenBank/DDBJ databases">
        <title>Oceanospirillales bacteria with DddD are important DMSP degraders in coastal seawater.</title>
        <authorList>
            <person name="Liu J."/>
        </authorList>
    </citation>
    <scope>NUCLEOTIDE SEQUENCE</scope>
    <source>
        <strain evidence="3">D13-1</strain>
    </source>
</reference>
<evidence type="ECO:0000313" key="3">
    <source>
        <dbReference type="EMBL" id="UTW13195.1"/>
    </source>
</evidence>
<protein>
    <submittedName>
        <fullName evidence="3">Phasin family protein</fullName>
    </submittedName>
</protein>
<gene>
    <name evidence="3" type="ORF">KDW95_05900</name>
</gene>
<name>A0ABY5HLM1_9GAMM</name>
<dbReference type="RefSeq" id="WP_255855362.1">
    <property type="nucleotide sequence ID" value="NZ_CP073347.1"/>
</dbReference>
<feature type="compositionally biased region" description="Low complexity" evidence="1">
    <location>
        <begin position="165"/>
        <end position="181"/>
    </location>
</feature>
<dbReference type="Proteomes" id="UP001058461">
    <property type="component" value="Chromosome"/>
</dbReference>
<feature type="domain" description="Phasin" evidence="2">
    <location>
        <begin position="4"/>
        <end position="101"/>
    </location>
</feature>
<keyword evidence="4" id="KW-1185">Reference proteome</keyword>
<dbReference type="Pfam" id="PF09361">
    <property type="entry name" value="Phasin_2"/>
    <property type="match status" value="1"/>
</dbReference>
<dbReference type="EMBL" id="CP073347">
    <property type="protein sequence ID" value="UTW13195.1"/>
    <property type="molecule type" value="Genomic_DNA"/>
</dbReference>
<organism evidence="3 4">
    <name type="scientific">Marinobacterium rhizophilum</name>
    <dbReference type="NCBI Taxonomy" id="420402"/>
    <lineage>
        <taxon>Bacteria</taxon>
        <taxon>Pseudomonadati</taxon>
        <taxon>Pseudomonadota</taxon>
        <taxon>Gammaproteobacteria</taxon>
        <taxon>Oceanospirillales</taxon>
        <taxon>Oceanospirillaceae</taxon>
        <taxon>Marinobacterium</taxon>
    </lineage>
</organism>
<sequence>MYNDMMKDLKDKMQPVVDITEINKKAAEKLFALQSACVTDLFNSSIAQMKALTAVKEPKSAVELQVQFYKALESKLTDVAEQEIATLTEAKDQLSEIVEKSISDLSEMPTSNYFGDFSKFADFSKFTDMSQFADFSKFTDFSKFADLSAFTAAPVVEEAEKKAPAKAAPRKAAAPAATTAA</sequence>